<dbReference type="PROSITE" id="PS51898">
    <property type="entry name" value="TYR_RECOMBINASE"/>
    <property type="match status" value="1"/>
</dbReference>
<keyword evidence="1" id="KW-0233">DNA recombination</keyword>
<dbReference type="InterPro" id="IPR013762">
    <property type="entry name" value="Integrase-like_cat_sf"/>
</dbReference>
<comment type="caution">
    <text evidence="3">The sequence shown here is derived from an EMBL/GenBank/DDBJ whole genome shotgun (WGS) entry which is preliminary data.</text>
</comment>
<evidence type="ECO:0000313" key="3">
    <source>
        <dbReference type="EMBL" id="MDX8151073.1"/>
    </source>
</evidence>
<keyword evidence="4" id="KW-1185">Reference proteome</keyword>
<accession>A0ABU4VH10</accession>
<dbReference type="PANTHER" id="PTHR30349:SF64">
    <property type="entry name" value="PROPHAGE INTEGRASE INTD-RELATED"/>
    <property type="match status" value="1"/>
</dbReference>
<organism evidence="3 4">
    <name type="scientific">Patulibacter brassicae</name>
    <dbReference type="NCBI Taxonomy" id="1705717"/>
    <lineage>
        <taxon>Bacteria</taxon>
        <taxon>Bacillati</taxon>
        <taxon>Actinomycetota</taxon>
        <taxon>Thermoleophilia</taxon>
        <taxon>Solirubrobacterales</taxon>
        <taxon>Patulibacteraceae</taxon>
        <taxon>Patulibacter</taxon>
    </lineage>
</organism>
<reference evidence="3 4" key="1">
    <citation type="submission" date="2023-11" db="EMBL/GenBank/DDBJ databases">
        <authorList>
            <person name="Xu M."/>
            <person name="Jiang T."/>
        </authorList>
    </citation>
    <scope>NUCLEOTIDE SEQUENCE [LARGE SCALE GENOMIC DNA]</scope>
    <source>
        <strain evidence="3 4">SD</strain>
    </source>
</reference>
<name>A0ABU4VH10_9ACTN</name>
<dbReference type="RefSeq" id="WP_319953226.1">
    <property type="nucleotide sequence ID" value="NZ_JAXAVX010000002.1"/>
</dbReference>
<dbReference type="PANTHER" id="PTHR30349">
    <property type="entry name" value="PHAGE INTEGRASE-RELATED"/>
    <property type="match status" value="1"/>
</dbReference>
<dbReference type="Proteomes" id="UP001277761">
    <property type="component" value="Unassembled WGS sequence"/>
</dbReference>
<protein>
    <submittedName>
        <fullName evidence="3">Site-specific integrase</fullName>
    </submittedName>
</protein>
<dbReference type="CDD" id="cd01189">
    <property type="entry name" value="INT_ICEBs1_C_like"/>
    <property type="match status" value="1"/>
</dbReference>
<sequence length="360" mass="40597">MIERYTLKNGATRWRAREWDPLRRRYVNVSSGHTSERAAKKSHREWVAAGGMKTLLRARSRITLAEIHERWLELAELSDSTRAVYRNDTKRFVEKYGRLRPGAVERVVALEWKKQRPRDVAALSAMWSWATAAELIPGDHNPWAGLVQKQAGRDLEPGWLLMPDVVRLLALPPVVLAGTYGTVWTAVIGVAAFVGLRPGEIAGLRWDDLRPDEGLIHVQRQYNGKTRTFTLPKHGHKRFVAYPAQARALVDAMPRMHDERVFNGVRGGVLSPGVRDRAWHPIRAAFGRPDMDLYELRHFCATWLREEGASASDVAEQLGHQDGGKLVLKTYGHPRANPALNRIRALMEAVPTNDAQEATA</sequence>
<dbReference type="Gene3D" id="1.10.443.10">
    <property type="entry name" value="Intergrase catalytic core"/>
    <property type="match status" value="1"/>
</dbReference>
<gene>
    <name evidence="3" type="ORF">SK069_05675</name>
</gene>
<proteinExistence type="predicted"/>
<dbReference type="InterPro" id="IPR011010">
    <property type="entry name" value="DNA_brk_join_enz"/>
</dbReference>
<dbReference type="Pfam" id="PF00589">
    <property type="entry name" value="Phage_integrase"/>
    <property type="match status" value="1"/>
</dbReference>
<dbReference type="EMBL" id="JAXAVX010000002">
    <property type="protein sequence ID" value="MDX8151073.1"/>
    <property type="molecule type" value="Genomic_DNA"/>
</dbReference>
<feature type="domain" description="Tyr recombinase" evidence="2">
    <location>
        <begin position="155"/>
        <end position="348"/>
    </location>
</feature>
<evidence type="ECO:0000313" key="4">
    <source>
        <dbReference type="Proteomes" id="UP001277761"/>
    </source>
</evidence>
<dbReference type="InterPro" id="IPR050090">
    <property type="entry name" value="Tyrosine_recombinase_XerCD"/>
</dbReference>
<evidence type="ECO:0000256" key="1">
    <source>
        <dbReference type="ARBA" id="ARBA00023172"/>
    </source>
</evidence>
<evidence type="ECO:0000259" key="2">
    <source>
        <dbReference type="PROSITE" id="PS51898"/>
    </source>
</evidence>
<dbReference type="SUPFAM" id="SSF56349">
    <property type="entry name" value="DNA breaking-rejoining enzymes"/>
    <property type="match status" value="1"/>
</dbReference>
<dbReference type="InterPro" id="IPR002104">
    <property type="entry name" value="Integrase_catalytic"/>
</dbReference>